<name>A0A495JUS7_9ACTN</name>
<accession>A0A495JUS7</accession>
<evidence type="ECO:0000313" key="2">
    <source>
        <dbReference type="Proteomes" id="UP000277671"/>
    </source>
</evidence>
<dbReference type="Proteomes" id="UP000277671">
    <property type="component" value="Unassembled WGS sequence"/>
</dbReference>
<organism evidence="1 2">
    <name type="scientific">Micromonospora pisi</name>
    <dbReference type="NCBI Taxonomy" id="589240"/>
    <lineage>
        <taxon>Bacteria</taxon>
        <taxon>Bacillati</taxon>
        <taxon>Actinomycetota</taxon>
        <taxon>Actinomycetes</taxon>
        <taxon>Micromonosporales</taxon>
        <taxon>Micromonosporaceae</taxon>
        <taxon>Micromonospora</taxon>
    </lineage>
</organism>
<keyword evidence="2" id="KW-1185">Reference proteome</keyword>
<reference evidence="1 2" key="1">
    <citation type="submission" date="2018-10" db="EMBL/GenBank/DDBJ databases">
        <title>Sequencing the genomes of 1000 actinobacteria strains.</title>
        <authorList>
            <person name="Klenk H.-P."/>
        </authorList>
    </citation>
    <scope>NUCLEOTIDE SEQUENCE [LARGE SCALE GENOMIC DNA]</scope>
    <source>
        <strain evidence="1 2">DSM 45175</strain>
    </source>
</reference>
<dbReference type="AlphaFoldDB" id="A0A495JUS7"/>
<dbReference type="EMBL" id="RBKT01000001">
    <property type="protein sequence ID" value="RKR92753.1"/>
    <property type="molecule type" value="Genomic_DNA"/>
</dbReference>
<proteinExistence type="predicted"/>
<gene>
    <name evidence="1" type="ORF">BDK92_7232</name>
</gene>
<sequence length="170" mass="18180">MSLIDKIEELGAAVDAGLLDRATAAHQLVQYSDGGLTLYGAKESIDNWQTRRAAYADIFMNAELGVAAVQAGLRRGEQRATGAENPAGGFVLETTDEDLLDWLTSPSMGTSLATRFGGQQVAERIDGGARIIRLDLLRELGPDEDGSITEEDGRLAMWVGGSPYPIRVDA</sequence>
<dbReference type="OrthoDB" id="9998425at2"/>
<protein>
    <submittedName>
        <fullName evidence="1">Uncharacterized protein</fullName>
    </submittedName>
</protein>
<dbReference type="RefSeq" id="WP_121160703.1">
    <property type="nucleotide sequence ID" value="NZ_RBKT01000001.1"/>
</dbReference>
<evidence type="ECO:0000313" key="1">
    <source>
        <dbReference type="EMBL" id="RKR92753.1"/>
    </source>
</evidence>
<comment type="caution">
    <text evidence="1">The sequence shown here is derived from an EMBL/GenBank/DDBJ whole genome shotgun (WGS) entry which is preliminary data.</text>
</comment>